<evidence type="ECO:0000256" key="2">
    <source>
        <dbReference type="ARBA" id="ARBA00022679"/>
    </source>
</evidence>
<dbReference type="Proteomes" id="UP000321721">
    <property type="component" value="Unassembled WGS sequence"/>
</dbReference>
<dbReference type="OrthoDB" id="9814490at2"/>
<dbReference type="CDD" id="cd05825">
    <property type="entry name" value="LbH_wcaF_like"/>
    <property type="match status" value="1"/>
</dbReference>
<dbReference type="GO" id="GO:0008374">
    <property type="term" value="F:O-acyltransferase activity"/>
    <property type="evidence" value="ECO:0007669"/>
    <property type="project" value="TreeGrafter"/>
</dbReference>
<comment type="similarity">
    <text evidence="1">Belongs to the transferase hexapeptide repeat family.</text>
</comment>
<keyword evidence="5" id="KW-1185">Reference proteome</keyword>
<evidence type="ECO:0000313" key="4">
    <source>
        <dbReference type="EMBL" id="TXB63715.1"/>
    </source>
</evidence>
<dbReference type="InterPro" id="IPR011004">
    <property type="entry name" value="Trimer_LpxA-like_sf"/>
</dbReference>
<evidence type="ECO:0000256" key="1">
    <source>
        <dbReference type="ARBA" id="ARBA00007274"/>
    </source>
</evidence>
<organism evidence="4 5">
    <name type="scientific">Vicingus serpentipes</name>
    <dbReference type="NCBI Taxonomy" id="1926625"/>
    <lineage>
        <taxon>Bacteria</taxon>
        <taxon>Pseudomonadati</taxon>
        <taxon>Bacteroidota</taxon>
        <taxon>Flavobacteriia</taxon>
        <taxon>Flavobacteriales</taxon>
        <taxon>Vicingaceae</taxon>
        <taxon>Vicingus</taxon>
    </lineage>
</organism>
<dbReference type="AlphaFoldDB" id="A0A5C6RP56"/>
<reference evidence="4 5" key="1">
    <citation type="submission" date="2019-08" db="EMBL/GenBank/DDBJ databases">
        <title>Genome of Vicingus serpentipes NCIMB 15042.</title>
        <authorList>
            <person name="Bowman J.P."/>
        </authorList>
    </citation>
    <scope>NUCLEOTIDE SEQUENCE [LARGE SCALE GENOMIC DNA]</scope>
    <source>
        <strain evidence="4 5">NCIMB 15042</strain>
    </source>
</reference>
<dbReference type="GO" id="GO:0005829">
    <property type="term" value="C:cytosol"/>
    <property type="evidence" value="ECO:0007669"/>
    <property type="project" value="TreeGrafter"/>
</dbReference>
<dbReference type="Gene3D" id="2.160.10.10">
    <property type="entry name" value="Hexapeptide repeat proteins"/>
    <property type="match status" value="1"/>
</dbReference>
<protein>
    <submittedName>
        <fullName evidence="4">Colanic acid biosynthesis acetyltransferase WcaF</fullName>
    </submittedName>
</protein>
<keyword evidence="3" id="KW-0812">Transmembrane</keyword>
<dbReference type="NCBIfam" id="NF007797">
    <property type="entry name" value="PRK10502.1"/>
    <property type="match status" value="1"/>
</dbReference>
<name>A0A5C6RP56_9FLAO</name>
<accession>A0A5C6RP56</accession>
<dbReference type="SUPFAM" id="SSF51161">
    <property type="entry name" value="Trimeric LpxA-like enzymes"/>
    <property type="match status" value="1"/>
</dbReference>
<dbReference type="PANTHER" id="PTHR23416">
    <property type="entry name" value="SIALIC ACID SYNTHASE-RELATED"/>
    <property type="match status" value="1"/>
</dbReference>
<sequence>MNQKLNTYNNDWYSPGKSKLTLLTWYCFNAIFLNSYLIPFSAFKIFILKLFGAQIGKGVVIKPKVNIKYPWKLIIGNYSWIGEEVWIDNLDMVSIGKNCCLSQGSFLLCGNHNYKKSTFDLMVGPIKLKDGSWIGAKATVCPGITLEENSILTVGSIATKNLEPNGIYSGNPAIKIKNRIINE</sequence>
<gene>
    <name evidence="4" type="primary">wcaF</name>
    <name evidence="4" type="ORF">FRY74_12655</name>
</gene>
<keyword evidence="3" id="KW-0472">Membrane</keyword>
<proteinExistence type="inferred from homology"/>
<evidence type="ECO:0000256" key="3">
    <source>
        <dbReference type="SAM" id="Phobius"/>
    </source>
</evidence>
<dbReference type="EMBL" id="VOOS01000007">
    <property type="protein sequence ID" value="TXB63715.1"/>
    <property type="molecule type" value="Genomic_DNA"/>
</dbReference>
<dbReference type="PANTHER" id="PTHR23416:SF23">
    <property type="entry name" value="ACETYLTRANSFERASE C18B11.09C-RELATED"/>
    <property type="match status" value="1"/>
</dbReference>
<feature type="transmembrane region" description="Helical" evidence="3">
    <location>
        <begin position="23"/>
        <end position="47"/>
    </location>
</feature>
<comment type="caution">
    <text evidence="4">The sequence shown here is derived from an EMBL/GenBank/DDBJ whole genome shotgun (WGS) entry which is preliminary data.</text>
</comment>
<keyword evidence="2 4" id="KW-0808">Transferase</keyword>
<evidence type="ECO:0000313" key="5">
    <source>
        <dbReference type="Proteomes" id="UP000321721"/>
    </source>
</evidence>
<dbReference type="RefSeq" id="WP_147102187.1">
    <property type="nucleotide sequence ID" value="NZ_VOOS01000007.1"/>
</dbReference>
<dbReference type="InterPro" id="IPR051159">
    <property type="entry name" value="Hexapeptide_acetyltransf"/>
</dbReference>
<keyword evidence="3" id="KW-1133">Transmembrane helix</keyword>